<proteinExistence type="predicted"/>
<dbReference type="InterPro" id="IPR017946">
    <property type="entry name" value="PLC-like_Pdiesterase_TIM-brl"/>
</dbReference>
<evidence type="ECO:0000313" key="2">
    <source>
        <dbReference type="EMBL" id="KAF3895684.1"/>
    </source>
</evidence>
<accession>A0A9P5CV69</accession>
<reference evidence="2" key="1">
    <citation type="submission" date="2020-03" db="EMBL/GenBank/DDBJ databases">
        <title>Whole Genome Sequence of Trichophyton interdigitale from India.</title>
        <authorList>
            <person name="Kumar P."/>
        </authorList>
    </citation>
    <scope>NUCLEOTIDE SEQUENCE</scope>
    <source>
        <strain evidence="2">UCMS-IGIB-CI14</strain>
    </source>
</reference>
<protein>
    <submittedName>
        <fullName evidence="2">Sphingomyelinase D</fullName>
    </submittedName>
</protein>
<feature type="signal peptide" evidence="1">
    <location>
        <begin position="1"/>
        <end position="20"/>
    </location>
</feature>
<dbReference type="GO" id="GO:0006629">
    <property type="term" value="P:lipid metabolic process"/>
    <property type="evidence" value="ECO:0007669"/>
    <property type="project" value="InterPro"/>
</dbReference>
<sequence length="312" mass="34547">MISLLRLCGFLAAGSLFVLGSPITAPSTPTCDTTDGLTGKTGNETSPFWLIGHRVLTRGGVRAALSHGANALEIDITGWRSGWYADHDGLPTSAGDKVADMFNEIADQRRQGAQVSFVWLDLKNPDYNKKGVHIVSLITLCREILEKAGVRVLYGFYTSQVNGLAFKIVKQVLSENEAIGIDGKFQPIRGAFEKKGIPARKRVYSSGLFNPDLNFGRCREHGRGICTQLRNGKASHAFAKVFGWTVSSFTRKSHVYKMLEIGVDGLIYGFVATHYYDHKNIHRTMATIRGWLEAHKDTHRLATIEDNPWHVS</sequence>
<dbReference type="Gene3D" id="3.20.20.190">
    <property type="entry name" value="Phosphatidylinositol (PI) phosphodiesterase"/>
    <property type="match status" value="1"/>
</dbReference>
<evidence type="ECO:0000256" key="1">
    <source>
        <dbReference type="SAM" id="SignalP"/>
    </source>
</evidence>
<organism evidence="2 3">
    <name type="scientific">Trichophyton interdigitale</name>
    <dbReference type="NCBI Taxonomy" id="101480"/>
    <lineage>
        <taxon>Eukaryota</taxon>
        <taxon>Fungi</taxon>
        <taxon>Dikarya</taxon>
        <taxon>Ascomycota</taxon>
        <taxon>Pezizomycotina</taxon>
        <taxon>Eurotiomycetes</taxon>
        <taxon>Eurotiomycetidae</taxon>
        <taxon>Onygenales</taxon>
        <taxon>Arthrodermataceae</taxon>
        <taxon>Trichophyton</taxon>
    </lineage>
</organism>
<evidence type="ECO:0000313" key="3">
    <source>
        <dbReference type="Proteomes" id="UP000749309"/>
    </source>
</evidence>
<dbReference type="Proteomes" id="UP000749309">
    <property type="component" value="Unassembled WGS sequence"/>
</dbReference>
<comment type="caution">
    <text evidence="2">The sequence shown here is derived from an EMBL/GenBank/DDBJ whole genome shotgun (WGS) entry which is preliminary data.</text>
</comment>
<dbReference type="AlphaFoldDB" id="A0A9P5CV69"/>
<keyword evidence="1" id="KW-0732">Signal</keyword>
<gene>
    <name evidence="2" type="ORF">GY632_3147</name>
</gene>
<feature type="chain" id="PRO_5040321678" evidence="1">
    <location>
        <begin position="21"/>
        <end position="312"/>
    </location>
</feature>
<dbReference type="EMBL" id="JAAQVJ010000086">
    <property type="protein sequence ID" value="KAF3895684.1"/>
    <property type="molecule type" value="Genomic_DNA"/>
</dbReference>
<name>A0A9P5CV69_9EURO</name>
<dbReference type="SUPFAM" id="SSF51695">
    <property type="entry name" value="PLC-like phosphodiesterases"/>
    <property type="match status" value="1"/>
</dbReference>
<dbReference type="GO" id="GO:0008081">
    <property type="term" value="F:phosphoric diester hydrolase activity"/>
    <property type="evidence" value="ECO:0007669"/>
    <property type="project" value="InterPro"/>
</dbReference>